<comment type="similarity">
    <text evidence="1">Belongs to the ABC transporter superfamily.</text>
</comment>
<dbReference type="Pfam" id="PF00005">
    <property type="entry name" value="ABC_tran"/>
    <property type="match status" value="1"/>
</dbReference>
<evidence type="ECO:0000259" key="5">
    <source>
        <dbReference type="PROSITE" id="PS50893"/>
    </source>
</evidence>
<dbReference type="CDD" id="cd03220">
    <property type="entry name" value="ABC_KpsT_Wzt"/>
    <property type="match status" value="1"/>
</dbReference>
<dbReference type="PANTHER" id="PTHR46743:SF2">
    <property type="entry name" value="TEICHOIC ACIDS EXPORT ATP-BINDING PROTEIN TAGH"/>
    <property type="match status" value="1"/>
</dbReference>
<sequence>MSSNDYAIEVDNISKCYQVYDNPLRRLKDFIVPKIDQRLGRVARIYHDEFWALQDISFKLPRGQTIGVVGKNGSGKSTLLQILAGTLTPTSGEVRVNGRIAALLELGAGFNNDFSGRENVYLNASLLGLTKSEVDNRLDDILAFADIGHFIDSPVRSYSSGMLVRLAFAVQAQINPEILIVDEALAVGDAKFQAKCFARLKQLKANGTSILFVSHATEQIVTHCDRAILLNDGELVLEDSPRIVVNHYLDLLFGKSPKESAERASVSASIEQAAKGEQERLDREMEVEEQSQTVKESAWQYGEDGFIQRANYNNAEYRWGDRGAEIVDYHLVQGSEEYPTICKHGQLLRFKFRIKFTQLVVRPIFGFAIKTKEGITIYNTNTEYKDVNFADETKSNDEYIVSVEIPGVLSQGDYFISVGIASSDGVGNIIPHDRRYDSIHLAVEPTPDFIGLVDLGVKMNCTPM</sequence>
<reference evidence="6" key="1">
    <citation type="submission" date="2019-07" db="EMBL/GenBank/DDBJ databases">
        <authorList>
            <person name="Mann E."/>
            <person name="Kelly S.D."/>
            <person name="Al-Abdul-Wahid S."/>
            <person name="Clarke B.R."/>
            <person name="Ovchinnikova O.G."/>
            <person name="Liu B."/>
            <person name="Whitfield C."/>
        </authorList>
    </citation>
    <scope>NUCLEOTIDE SEQUENCE</scope>
    <source>
        <strain evidence="6">264-1</strain>
    </source>
</reference>
<dbReference type="PROSITE" id="PS50893">
    <property type="entry name" value="ABC_TRANSPORTER_2"/>
    <property type="match status" value="1"/>
</dbReference>
<evidence type="ECO:0000256" key="1">
    <source>
        <dbReference type="ARBA" id="ARBA00005417"/>
    </source>
</evidence>
<dbReference type="GO" id="GO:0005524">
    <property type="term" value="F:ATP binding"/>
    <property type="evidence" value="ECO:0007669"/>
    <property type="project" value="UniProtKB-KW"/>
</dbReference>
<evidence type="ECO:0000313" key="6">
    <source>
        <dbReference type="EMBL" id="QED89915.1"/>
    </source>
</evidence>
<evidence type="ECO:0000256" key="3">
    <source>
        <dbReference type="ARBA" id="ARBA00022741"/>
    </source>
</evidence>
<dbReference type="PROSITE" id="PS00211">
    <property type="entry name" value="ABC_TRANSPORTER_1"/>
    <property type="match status" value="1"/>
</dbReference>
<dbReference type="SMART" id="SM00382">
    <property type="entry name" value="AAA"/>
    <property type="match status" value="1"/>
</dbReference>
<keyword evidence="2" id="KW-0813">Transport</keyword>
<dbReference type="CDD" id="cd10147">
    <property type="entry name" value="Wzt_C-like"/>
    <property type="match status" value="1"/>
</dbReference>
<protein>
    <submittedName>
        <fullName evidence="6">O-antigen export-NBD component</fullName>
    </submittedName>
</protein>
<dbReference type="InterPro" id="IPR003593">
    <property type="entry name" value="AAA+_ATPase"/>
</dbReference>
<dbReference type="InterPro" id="IPR015860">
    <property type="entry name" value="ABC_transpr_TagH-like"/>
</dbReference>
<keyword evidence="3" id="KW-0547">Nucleotide-binding</keyword>
<dbReference type="EMBL" id="MN173773">
    <property type="protein sequence ID" value="QED89915.1"/>
    <property type="molecule type" value="Genomic_DNA"/>
</dbReference>
<evidence type="ECO:0000256" key="2">
    <source>
        <dbReference type="ARBA" id="ARBA00022448"/>
    </source>
</evidence>
<dbReference type="GO" id="GO:0016020">
    <property type="term" value="C:membrane"/>
    <property type="evidence" value="ECO:0007669"/>
    <property type="project" value="InterPro"/>
</dbReference>
<dbReference type="InterPro" id="IPR003439">
    <property type="entry name" value="ABC_transporter-like_ATP-bd"/>
</dbReference>
<evidence type="ECO:0000256" key="4">
    <source>
        <dbReference type="ARBA" id="ARBA00022840"/>
    </source>
</evidence>
<feature type="domain" description="ABC transporter" evidence="5">
    <location>
        <begin position="37"/>
        <end position="257"/>
    </location>
</feature>
<dbReference type="PANTHER" id="PTHR46743">
    <property type="entry name" value="TEICHOIC ACIDS EXPORT ATP-BINDING PROTEIN TAGH"/>
    <property type="match status" value="1"/>
</dbReference>
<dbReference type="SUPFAM" id="SSF52540">
    <property type="entry name" value="P-loop containing nucleoside triphosphate hydrolases"/>
    <property type="match status" value="1"/>
</dbReference>
<dbReference type="InterPro" id="IPR027417">
    <property type="entry name" value="P-loop_NTPase"/>
</dbReference>
<proteinExistence type="inferred from homology"/>
<dbReference type="Gene3D" id="3.40.50.300">
    <property type="entry name" value="P-loop containing nucleotide triphosphate hydrolases"/>
    <property type="match status" value="1"/>
</dbReference>
<dbReference type="InterPro" id="IPR050683">
    <property type="entry name" value="Bact_Polysacc_Export_ATP-bd"/>
</dbReference>
<keyword evidence="4" id="KW-0067">ATP-binding</keyword>
<dbReference type="Gene3D" id="2.70.50.60">
    <property type="entry name" value="abc- transporter (atp binding component) like domain"/>
    <property type="match status" value="1"/>
</dbReference>
<dbReference type="InterPro" id="IPR029439">
    <property type="entry name" value="Wzt_C"/>
</dbReference>
<dbReference type="Pfam" id="PF14524">
    <property type="entry name" value="Wzt_C"/>
    <property type="match status" value="1"/>
</dbReference>
<dbReference type="InterPro" id="IPR017871">
    <property type="entry name" value="ABC_transporter-like_CS"/>
</dbReference>
<dbReference type="GO" id="GO:0016887">
    <property type="term" value="F:ATP hydrolysis activity"/>
    <property type="evidence" value="ECO:0007669"/>
    <property type="project" value="InterPro"/>
</dbReference>
<name>A0A5B9BN75_KLEPN</name>
<dbReference type="GO" id="GO:0140359">
    <property type="term" value="F:ABC-type transporter activity"/>
    <property type="evidence" value="ECO:0007669"/>
    <property type="project" value="InterPro"/>
</dbReference>
<dbReference type="AlphaFoldDB" id="A0A5B9BN75"/>
<gene>
    <name evidence="6" type="primary">wzt</name>
</gene>
<accession>A0A5B9BN75</accession>
<organism evidence="6">
    <name type="scientific">Klebsiella pneumoniae</name>
    <dbReference type="NCBI Taxonomy" id="573"/>
    <lineage>
        <taxon>Bacteria</taxon>
        <taxon>Pseudomonadati</taxon>
        <taxon>Pseudomonadota</taxon>
        <taxon>Gammaproteobacteria</taxon>
        <taxon>Enterobacterales</taxon>
        <taxon>Enterobacteriaceae</taxon>
        <taxon>Klebsiella/Raoultella group</taxon>
        <taxon>Klebsiella</taxon>
        <taxon>Klebsiella pneumoniae complex</taxon>
    </lineage>
</organism>